<feature type="signal peptide" evidence="1">
    <location>
        <begin position="1"/>
        <end position="21"/>
    </location>
</feature>
<dbReference type="Gene3D" id="2.40.128.110">
    <property type="entry name" value="Lipid/polyisoprenoid-binding, YceI-like"/>
    <property type="match status" value="1"/>
</dbReference>
<dbReference type="InterPro" id="IPR007372">
    <property type="entry name" value="Lipid/polyisoprenoid-bd_YceI"/>
</dbReference>
<dbReference type="RefSeq" id="WP_133882290.1">
    <property type="nucleotide sequence ID" value="NZ_MWIN01000018.1"/>
</dbReference>
<feature type="chain" id="PRO_5030100168" evidence="1">
    <location>
        <begin position="22"/>
        <end position="190"/>
    </location>
</feature>
<evidence type="ECO:0000259" key="2">
    <source>
        <dbReference type="SMART" id="SM00867"/>
    </source>
</evidence>
<dbReference type="OrthoDB" id="9811006at2"/>
<comment type="caution">
    <text evidence="3">The sequence shown here is derived from an EMBL/GenBank/DDBJ whole genome shotgun (WGS) entry which is preliminary data.</text>
</comment>
<organism evidence="3 4">
    <name type="scientific">Panacagrimonas perspica</name>
    <dbReference type="NCBI Taxonomy" id="381431"/>
    <lineage>
        <taxon>Bacteria</taxon>
        <taxon>Pseudomonadati</taxon>
        <taxon>Pseudomonadota</taxon>
        <taxon>Gammaproteobacteria</taxon>
        <taxon>Nevskiales</taxon>
        <taxon>Nevskiaceae</taxon>
        <taxon>Panacagrimonas</taxon>
    </lineage>
</organism>
<reference evidence="3 4" key="1">
    <citation type="submission" date="2019-03" db="EMBL/GenBank/DDBJ databases">
        <title>Genomic Encyclopedia of Type Strains, Phase IV (KMG-IV): sequencing the most valuable type-strain genomes for metagenomic binning, comparative biology and taxonomic classification.</title>
        <authorList>
            <person name="Goeker M."/>
        </authorList>
    </citation>
    <scope>NUCLEOTIDE SEQUENCE [LARGE SCALE GENOMIC DNA]</scope>
    <source>
        <strain evidence="3 4">DSM 26377</strain>
    </source>
</reference>
<dbReference type="Pfam" id="PF04264">
    <property type="entry name" value="YceI"/>
    <property type="match status" value="1"/>
</dbReference>
<dbReference type="EMBL" id="SOBT01000009">
    <property type="protein sequence ID" value="TDU28763.1"/>
    <property type="molecule type" value="Genomic_DNA"/>
</dbReference>
<keyword evidence="1" id="KW-0732">Signal</keyword>
<dbReference type="SUPFAM" id="SSF101874">
    <property type="entry name" value="YceI-like"/>
    <property type="match status" value="1"/>
</dbReference>
<name>A0A4S3K2Z1_9GAMM</name>
<keyword evidence="4" id="KW-1185">Reference proteome</keyword>
<evidence type="ECO:0000313" key="4">
    <source>
        <dbReference type="Proteomes" id="UP000295341"/>
    </source>
</evidence>
<dbReference type="Proteomes" id="UP000295341">
    <property type="component" value="Unassembled WGS sequence"/>
</dbReference>
<feature type="domain" description="Lipid/polyisoprenoid-binding YceI-like" evidence="2">
    <location>
        <begin position="25"/>
        <end position="187"/>
    </location>
</feature>
<protein>
    <submittedName>
        <fullName evidence="3">Polyisoprenoid-binding protein YceI</fullName>
    </submittedName>
</protein>
<sequence length="190" mass="20694">MRLSLFVAAALAAGVAVPALAAPVNYTIEPGHTYPSFKAAHMGISFWRGKFNKSSGKVTLDREGKTGTVDITIDAASVDFGHDKMNEHAMNEDFFNVGKYPTITYKGTIKFEKGEPDEVDGQLTLLGVTKPVKLDIESFKCIQHPFYKKEVCGADAEGEFNRADFGMTKAADGELGKVKIQIQVEALRDS</sequence>
<dbReference type="PANTHER" id="PTHR34406:SF1">
    <property type="entry name" value="PROTEIN YCEI"/>
    <property type="match status" value="1"/>
</dbReference>
<dbReference type="PANTHER" id="PTHR34406">
    <property type="entry name" value="PROTEIN YCEI"/>
    <property type="match status" value="1"/>
</dbReference>
<evidence type="ECO:0000313" key="3">
    <source>
        <dbReference type="EMBL" id="TDU28763.1"/>
    </source>
</evidence>
<evidence type="ECO:0000256" key="1">
    <source>
        <dbReference type="SAM" id="SignalP"/>
    </source>
</evidence>
<proteinExistence type="predicted"/>
<dbReference type="SMART" id="SM00867">
    <property type="entry name" value="YceI"/>
    <property type="match status" value="1"/>
</dbReference>
<dbReference type="AlphaFoldDB" id="A0A4S3K2Z1"/>
<gene>
    <name evidence="3" type="ORF">DFR24_3138</name>
</gene>
<accession>A0A4S3K2Z1</accession>
<dbReference type="InterPro" id="IPR036761">
    <property type="entry name" value="TTHA0802/YceI-like_sf"/>
</dbReference>